<dbReference type="EMBL" id="JBHGPK010000001">
    <property type="protein sequence ID" value="MFC2248676.1"/>
    <property type="molecule type" value="Genomic_DNA"/>
</dbReference>
<protein>
    <submittedName>
        <fullName evidence="1">Uncharacterized protein</fullName>
    </submittedName>
</protein>
<accession>A0ABV6Z931</accession>
<name>A0ABV6Z931_9HYPH</name>
<comment type="caution">
    <text evidence="1">The sequence shown here is derived from an EMBL/GenBank/DDBJ whole genome shotgun (WGS) entry which is preliminary data.</text>
</comment>
<evidence type="ECO:0000313" key="2">
    <source>
        <dbReference type="Proteomes" id="UP001595190"/>
    </source>
</evidence>
<organism evidence="1 2">
    <name type="scientific">Labrys neptuniae</name>
    <dbReference type="NCBI Taxonomy" id="376174"/>
    <lineage>
        <taxon>Bacteria</taxon>
        <taxon>Pseudomonadati</taxon>
        <taxon>Pseudomonadota</taxon>
        <taxon>Alphaproteobacteria</taxon>
        <taxon>Hyphomicrobiales</taxon>
        <taxon>Xanthobacteraceae</taxon>
        <taxon>Labrys</taxon>
    </lineage>
</organism>
<evidence type="ECO:0000313" key="1">
    <source>
        <dbReference type="EMBL" id="MFC2248676.1"/>
    </source>
</evidence>
<sequence>MPQFIIMKRRGAHVEPLPEAPIFDDLVEAEIWATTYLEGDPALFDKGMDSIEVHSQEEQRLTTRKVASGRR</sequence>
<reference evidence="1 2" key="1">
    <citation type="submission" date="2024-09" db="EMBL/GenBank/DDBJ databases">
        <title>Description of Labrys sedimenti sp. nov., isolated from a diclofenac-degrading enrichment culture, and genome-based reclassification of Labrys portucalensis as a later heterotypic synonym of Labrys neptuniae.</title>
        <authorList>
            <person name="Tancsics A."/>
            <person name="Csepanyi A."/>
        </authorList>
    </citation>
    <scope>NUCLEOTIDE SEQUENCE [LARGE SCALE GENOMIC DNA]</scope>
    <source>
        <strain evidence="1 2">LMG 23412</strain>
    </source>
</reference>
<gene>
    <name evidence="1" type="ORF">ACETRX_03540</name>
</gene>
<proteinExistence type="predicted"/>
<dbReference type="Proteomes" id="UP001595190">
    <property type="component" value="Unassembled WGS sequence"/>
</dbReference>
<dbReference type="RefSeq" id="WP_394308562.1">
    <property type="nucleotide sequence ID" value="NZ_JBHGPK010000001.1"/>
</dbReference>